<gene>
    <name evidence="2" type="ORF">ACFONC_05155</name>
</gene>
<evidence type="ECO:0000313" key="3">
    <source>
        <dbReference type="Proteomes" id="UP001595705"/>
    </source>
</evidence>
<dbReference type="PIRSF" id="PIRSF028431">
    <property type="entry name" value="UCP028431"/>
    <property type="match status" value="1"/>
</dbReference>
<name>A0ABV7XI32_9GAMM</name>
<comment type="caution">
    <text evidence="2">The sequence shown here is derived from an EMBL/GenBank/DDBJ whole genome shotgun (WGS) entry which is preliminary data.</text>
</comment>
<accession>A0ABV7XI32</accession>
<evidence type="ECO:0000313" key="2">
    <source>
        <dbReference type="EMBL" id="MFC3715536.1"/>
    </source>
</evidence>
<feature type="domain" description="Glycoamylase-like" evidence="1">
    <location>
        <begin position="206"/>
        <end position="438"/>
    </location>
</feature>
<evidence type="ECO:0000259" key="1">
    <source>
        <dbReference type="Pfam" id="PF10091"/>
    </source>
</evidence>
<proteinExistence type="predicted"/>
<dbReference type="Pfam" id="PF10091">
    <property type="entry name" value="Glycoamylase"/>
    <property type="match status" value="1"/>
</dbReference>
<reference evidence="3" key="1">
    <citation type="journal article" date="2019" name="Int. J. Syst. Evol. Microbiol.">
        <title>The Global Catalogue of Microorganisms (GCM) 10K type strain sequencing project: providing services to taxonomists for standard genome sequencing and annotation.</title>
        <authorList>
            <consortium name="The Broad Institute Genomics Platform"/>
            <consortium name="The Broad Institute Genome Sequencing Center for Infectious Disease"/>
            <person name="Wu L."/>
            <person name="Ma J."/>
        </authorList>
    </citation>
    <scope>NUCLEOTIDE SEQUENCE [LARGE SCALE GENOMIC DNA]</scope>
    <source>
        <strain evidence="3">KCTC 42441</strain>
    </source>
</reference>
<dbReference type="InterPro" id="IPR016883">
    <property type="entry name" value="UCP028431"/>
</dbReference>
<dbReference type="InterPro" id="IPR019282">
    <property type="entry name" value="Glycoamylase-like_cons_dom"/>
</dbReference>
<keyword evidence="3" id="KW-1185">Reference proteome</keyword>
<dbReference type="EMBL" id="JBHRYA010000003">
    <property type="protein sequence ID" value="MFC3715536.1"/>
    <property type="molecule type" value="Genomic_DNA"/>
</dbReference>
<organism evidence="2 3">
    <name type="scientific">Luteimonas soli</name>
    <dbReference type="NCBI Taxonomy" id="1648966"/>
    <lineage>
        <taxon>Bacteria</taxon>
        <taxon>Pseudomonadati</taxon>
        <taxon>Pseudomonadota</taxon>
        <taxon>Gammaproteobacteria</taxon>
        <taxon>Lysobacterales</taxon>
        <taxon>Lysobacteraceae</taxon>
        <taxon>Luteimonas</taxon>
    </lineage>
</organism>
<dbReference type="Gene3D" id="1.50.10.140">
    <property type="match status" value="1"/>
</dbReference>
<sequence length="464" mass="51641">MPNTIDNSLAAADADTAAFAAREGGARQEGAATDEALLERYQRAAFDYFVHNRNPANGLYADNSRDWSPISIAVVGFALSAYPVAVDRGWIAREEAVEHCVAALRFFRDSNQDGSPESTGYKGFYFHFLDRDTGARVWRCELSMIDTALLIVGALMAGRYFDADTPAEAELRSIADLLYRRVDWCWSQNGGETIMQGWKPECGFLHYGWEGYSEAIVLYVLALGSPTHPIGVDCYRAWTRTYQWENIYGHGFLYAGPLFIHQFSHAWIDFRGIQDRFMREKGCDYFENSRRAVHVQRAYACINPRGHAGYDEDCWGFSACEGPTDEVQAVDAEPRHLFGYAARGVPYGPDDGTLSPPAVLACLPFTPDLALEALATMCRRHPEIVHENGFTSGFNADLRDGEGKVWVSPGLFGLDQGIIVLMVENHRSGLPWRLMRGCRPIVDGLRRASFDGGWLDATPGGEKA</sequence>
<dbReference type="RefSeq" id="WP_386742644.1">
    <property type="nucleotide sequence ID" value="NZ_JBHRYA010000003.1"/>
</dbReference>
<protein>
    <submittedName>
        <fullName evidence="2">Glucoamylase family protein</fullName>
    </submittedName>
</protein>
<dbReference type="Proteomes" id="UP001595705">
    <property type="component" value="Unassembled WGS sequence"/>
</dbReference>